<feature type="transmembrane region" description="Helical" evidence="1">
    <location>
        <begin position="310"/>
        <end position="332"/>
    </location>
</feature>
<protein>
    <recommendedName>
        <fullName evidence="4">NnrS family protein</fullName>
    </recommendedName>
</protein>
<proteinExistence type="predicted"/>
<keyword evidence="3" id="KW-1185">Reference proteome</keyword>
<dbReference type="AlphaFoldDB" id="A0A166XX14"/>
<feature type="transmembrane region" description="Helical" evidence="1">
    <location>
        <begin position="65"/>
        <end position="86"/>
    </location>
</feature>
<feature type="transmembrane region" description="Helical" evidence="1">
    <location>
        <begin position="344"/>
        <end position="366"/>
    </location>
</feature>
<evidence type="ECO:0000313" key="2">
    <source>
        <dbReference type="EMBL" id="KZN40998.1"/>
    </source>
</evidence>
<evidence type="ECO:0008006" key="4">
    <source>
        <dbReference type="Google" id="ProtNLM"/>
    </source>
</evidence>
<feature type="transmembrane region" description="Helical" evidence="1">
    <location>
        <begin position="277"/>
        <end position="298"/>
    </location>
</feature>
<feature type="transmembrane region" description="Helical" evidence="1">
    <location>
        <begin position="98"/>
        <end position="117"/>
    </location>
</feature>
<accession>A0A166XX14</accession>
<dbReference type="PATRIC" id="fig|1365250.3.peg.1362"/>
<reference evidence="2 3" key="1">
    <citation type="submission" date="2013-07" db="EMBL/GenBank/DDBJ databases">
        <title>Comparative Genomic and Metabolomic Analysis of Twelve Strains of Pseudoalteromonas luteoviolacea.</title>
        <authorList>
            <person name="Vynne N.G."/>
            <person name="Mansson M."/>
            <person name="Gram L."/>
        </authorList>
    </citation>
    <scope>NUCLEOTIDE SEQUENCE [LARGE SCALE GENOMIC DNA]</scope>
    <source>
        <strain evidence="2 3">DSM 6061</strain>
    </source>
</reference>
<dbReference type="InterPro" id="IPR010266">
    <property type="entry name" value="NnrS"/>
</dbReference>
<keyword evidence="1" id="KW-1133">Transmembrane helix</keyword>
<feature type="transmembrane region" description="Helical" evidence="1">
    <location>
        <begin position="123"/>
        <end position="145"/>
    </location>
</feature>
<gene>
    <name evidence="2" type="ORF">N475_01060</name>
</gene>
<organism evidence="2 3">
    <name type="scientific">Pseudoalteromonas luteoviolacea DSM 6061</name>
    <dbReference type="NCBI Taxonomy" id="1365250"/>
    <lineage>
        <taxon>Bacteria</taxon>
        <taxon>Pseudomonadati</taxon>
        <taxon>Pseudomonadota</taxon>
        <taxon>Gammaproteobacteria</taxon>
        <taxon>Alteromonadales</taxon>
        <taxon>Pseudoalteromonadaceae</taxon>
        <taxon>Pseudoalteromonas</taxon>
    </lineage>
</organism>
<keyword evidence="1" id="KW-0812">Transmembrane</keyword>
<feature type="transmembrane region" description="Helical" evidence="1">
    <location>
        <begin position="372"/>
        <end position="395"/>
    </location>
</feature>
<feature type="transmembrane region" description="Helical" evidence="1">
    <location>
        <begin position="184"/>
        <end position="205"/>
    </location>
</feature>
<feature type="transmembrane region" description="Helical" evidence="1">
    <location>
        <begin position="31"/>
        <end position="53"/>
    </location>
</feature>
<dbReference type="Proteomes" id="UP000076643">
    <property type="component" value="Unassembled WGS sequence"/>
</dbReference>
<name>A0A166XX14_9GAMM</name>
<dbReference type="EMBL" id="AUYB01000092">
    <property type="protein sequence ID" value="KZN40998.1"/>
    <property type="molecule type" value="Genomic_DNA"/>
</dbReference>
<feature type="transmembrane region" description="Helical" evidence="1">
    <location>
        <begin position="226"/>
        <end position="244"/>
    </location>
</feature>
<sequence>MSLIQLEQPLPSVHPLKPSTWPFLMLGFRPMFLLAGIWAVLSMLIWTLVLSGLMPWHLSIAPTLWHAHEMLFGFASAVAIGFLLTASQNWTGIPTLSGNWLLFLTLVWFCARLVFLFNDTSLIFLALLQATFWLLAICHFANILLKAKSKNNYQFVIILCAMASFNIVFIWLLETNSYELVQVFSHLAILGFTLLISVIAGRVVPFFIARGLSLAEQVKTPRLDKLLFWSAVVGISGFFSHHVLSSQLNPGYVLVFTAILHLVRCVYWFTSGVFTRPLLWSLFIAYVFMALGLLGFGGSYLNFPWYGKDALHLITIGAMGLMILSIMARVSLGHTARPLTPHPLMSIAFGLCALSAVTRSVLPIFINPHHSWLASALLWIAAFVIFVAVYTPILMKKRLDGRRG</sequence>
<feature type="transmembrane region" description="Helical" evidence="1">
    <location>
        <begin position="152"/>
        <end position="172"/>
    </location>
</feature>
<dbReference type="Pfam" id="PF05940">
    <property type="entry name" value="NnrS"/>
    <property type="match status" value="1"/>
</dbReference>
<evidence type="ECO:0000256" key="1">
    <source>
        <dbReference type="SAM" id="Phobius"/>
    </source>
</evidence>
<keyword evidence="1" id="KW-0472">Membrane</keyword>
<feature type="transmembrane region" description="Helical" evidence="1">
    <location>
        <begin position="250"/>
        <end position="270"/>
    </location>
</feature>
<comment type="caution">
    <text evidence="2">The sequence shown here is derived from an EMBL/GenBank/DDBJ whole genome shotgun (WGS) entry which is preliminary data.</text>
</comment>
<dbReference type="RefSeq" id="WP_063364897.1">
    <property type="nucleotide sequence ID" value="NZ_AQHB01000023.1"/>
</dbReference>
<evidence type="ECO:0000313" key="3">
    <source>
        <dbReference type="Proteomes" id="UP000076643"/>
    </source>
</evidence>